<dbReference type="AlphaFoldDB" id="A0A2U1PQT3"/>
<feature type="region of interest" description="Disordered" evidence="1">
    <location>
        <begin position="1"/>
        <end position="23"/>
    </location>
</feature>
<sequence length="479" mass="53065">MPLKESHKQEGVKEASDTIHNNSSKMVLDEVSNECDKVEDFELKDSNEVGVGYKYFVGSDNFVEKVDKNMEIDSLNHTSFVLDGTIKESADVGNGLADVVAVESVKKLVERNNGLSDDQLLFVSDSNQDRFSEDTNLGKMVTEYIETVDVLHLEILESTKDGLEKLTGNGDDNMEWHVGVGDFQKYEVGLMGVEDALLLRLHECLICLDISSFGHENEHKAQTVGKYILTNIQVFDPGGRLVCDSRGSSSENVVNKLELETDCSVVVVILYVKSLLGMKGNEFQIISPLDNVVRVCVFENMLVLEGADIGNSVTTPLAQTLCEKEYQWLCDLNKFSTDSISWLCEFGVKCVGVQPDVNHDDGLVVCNKLVQKCGRHEKAEPGTYKWCRSFEEQRFCLGDDSWSMKRGVGCIITECVQGISQFNLPGLVQSEQVPGDISKHGKGGIEPDVIDTCMGFVDACFRADFYDPPQPLCVKDSQA</sequence>
<dbReference type="EMBL" id="PKPP01000845">
    <property type="protein sequence ID" value="PWA88111.1"/>
    <property type="molecule type" value="Genomic_DNA"/>
</dbReference>
<dbReference type="STRING" id="35608.A0A2U1PQT3"/>
<protein>
    <submittedName>
        <fullName evidence="2">Zinc finger CCCH domain-containing protein 27</fullName>
    </submittedName>
</protein>
<gene>
    <name evidence="2" type="ORF">CTI12_AA109560</name>
</gene>
<reference evidence="2 3" key="1">
    <citation type="journal article" date="2018" name="Mol. Plant">
        <title>The genome of Artemisia annua provides insight into the evolution of Asteraceae family and artemisinin biosynthesis.</title>
        <authorList>
            <person name="Shen Q."/>
            <person name="Zhang L."/>
            <person name="Liao Z."/>
            <person name="Wang S."/>
            <person name="Yan T."/>
            <person name="Shi P."/>
            <person name="Liu M."/>
            <person name="Fu X."/>
            <person name="Pan Q."/>
            <person name="Wang Y."/>
            <person name="Lv Z."/>
            <person name="Lu X."/>
            <person name="Zhang F."/>
            <person name="Jiang W."/>
            <person name="Ma Y."/>
            <person name="Chen M."/>
            <person name="Hao X."/>
            <person name="Li L."/>
            <person name="Tang Y."/>
            <person name="Lv G."/>
            <person name="Zhou Y."/>
            <person name="Sun X."/>
            <person name="Brodelius P.E."/>
            <person name="Rose J.K.C."/>
            <person name="Tang K."/>
        </authorList>
    </citation>
    <scope>NUCLEOTIDE SEQUENCE [LARGE SCALE GENOMIC DNA]</scope>
    <source>
        <strain evidence="3">cv. Huhao1</strain>
        <tissue evidence="2">Leaf</tissue>
    </source>
</reference>
<evidence type="ECO:0000256" key="1">
    <source>
        <dbReference type="SAM" id="MobiDB-lite"/>
    </source>
</evidence>
<keyword evidence="3" id="KW-1185">Reference proteome</keyword>
<evidence type="ECO:0000313" key="3">
    <source>
        <dbReference type="Proteomes" id="UP000245207"/>
    </source>
</evidence>
<feature type="compositionally biased region" description="Basic and acidic residues" evidence="1">
    <location>
        <begin position="1"/>
        <end position="17"/>
    </location>
</feature>
<organism evidence="2 3">
    <name type="scientific">Artemisia annua</name>
    <name type="common">Sweet wormwood</name>
    <dbReference type="NCBI Taxonomy" id="35608"/>
    <lineage>
        <taxon>Eukaryota</taxon>
        <taxon>Viridiplantae</taxon>
        <taxon>Streptophyta</taxon>
        <taxon>Embryophyta</taxon>
        <taxon>Tracheophyta</taxon>
        <taxon>Spermatophyta</taxon>
        <taxon>Magnoliopsida</taxon>
        <taxon>eudicotyledons</taxon>
        <taxon>Gunneridae</taxon>
        <taxon>Pentapetalae</taxon>
        <taxon>asterids</taxon>
        <taxon>campanulids</taxon>
        <taxon>Asterales</taxon>
        <taxon>Asteraceae</taxon>
        <taxon>Asteroideae</taxon>
        <taxon>Anthemideae</taxon>
        <taxon>Artemisiinae</taxon>
        <taxon>Artemisia</taxon>
    </lineage>
</organism>
<name>A0A2U1PQT3_ARTAN</name>
<proteinExistence type="predicted"/>
<evidence type="ECO:0000313" key="2">
    <source>
        <dbReference type="EMBL" id="PWA88111.1"/>
    </source>
</evidence>
<dbReference type="Proteomes" id="UP000245207">
    <property type="component" value="Unassembled WGS sequence"/>
</dbReference>
<accession>A0A2U1PQT3</accession>
<comment type="caution">
    <text evidence="2">The sequence shown here is derived from an EMBL/GenBank/DDBJ whole genome shotgun (WGS) entry which is preliminary data.</text>
</comment>